<dbReference type="RefSeq" id="WP_144332932.1">
    <property type="nucleotide sequence ID" value="NZ_VLPL01000004.1"/>
</dbReference>
<comment type="caution">
    <text evidence="1">The sequence shown here is derived from an EMBL/GenBank/DDBJ whole genome shotgun (WGS) entry which is preliminary data.</text>
</comment>
<name>A0A556MYB0_9FLAO</name>
<proteinExistence type="predicted"/>
<dbReference type="OrthoDB" id="1228870at2"/>
<dbReference type="AlphaFoldDB" id="A0A556MYB0"/>
<gene>
    <name evidence="1" type="ORF">FO442_09465</name>
</gene>
<reference evidence="1 2" key="1">
    <citation type="submission" date="2019-07" db="EMBL/GenBank/DDBJ databases">
        <authorList>
            <person name="Huq M.A."/>
        </authorList>
    </citation>
    <scope>NUCLEOTIDE SEQUENCE [LARGE SCALE GENOMIC DNA]</scope>
    <source>
        <strain evidence="1 2">MAH-3</strain>
    </source>
</reference>
<sequence>MIRTEIEIIVNRKNDIDLIKKNIVDSKIQFPVYFMEYEFHYQIRLESDCEEWDLDTIILESFSEYEFITDLEKGRKEIRLQISRYQSELSTDGWGRPIENPLNETKYLIKKSTSKPERFSPRVKVLFHAEERNYYINVVGGIRKQTGELGFLLLSDFKSENDSFENAIKDRFYRSPIDAFKFGYYKMQDIVNQDFEKFISFQKKELTKLHKIPRKIVRNFIDSCNKSDFEGIWKNLDENVIFEKRIHYEAKESIEGLEKVKEYFLSQNQELLGKYFKIRSSWNIQLPIIEIGLKYYSSSTENDLNKILEYRRITFVIKNDKIIRIIENK</sequence>
<keyword evidence="2" id="KW-1185">Reference proteome</keyword>
<dbReference type="EMBL" id="VLPL01000004">
    <property type="protein sequence ID" value="TSJ44818.1"/>
    <property type="molecule type" value="Genomic_DNA"/>
</dbReference>
<dbReference type="Proteomes" id="UP000316008">
    <property type="component" value="Unassembled WGS sequence"/>
</dbReference>
<protein>
    <submittedName>
        <fullName evidence="1">Uncharacterized protein</fullName>
    </submittedName>
</protein>
<evidence type="ECO:0000313" key="1">
    <source>
        <dbReference type="EMBL" id="TSJ44818.1"/>
    </source>
</evidence>
<accession>A0A556MYB0</accession>
<organism evidence="1 2">
    <name type="scientific">Fluviicola chungangensis</name>
    <dbReference type="NCBI Taxonomy" id="2597671"/>
    <lineage>
        <taxon>Bacteria</taxon>
        <taxon>Pseudomonadati</taxon>
        <taxon>Bacteroidota</taxon>
        <taxon>Flavobacteriia</taxon>
        <taxon>Flavobacteriales</taxon>
        <taxon>Crocinitomicaceae</taxon>
        <taxon>Fluviicola</taxon>
    </lineage>
</organism>
<evidence type="ECO:0000313" key="2">
    <source>
        <dbReference type="Proteomes" id="UP000316008"/>
    </source>
</evidence>